<comment type="pathway">
    <text evidence="2">Antibiotic biosynthesis.</text>
</comment>
<evidence type="ECO:0000256" key="9">
    <source>
        <dbReference type="ARBA" id="ARBA00023194"/>
    </source>
</evidence>
<dbReference type="InterPro" id="IPR016039">
    <property type="entry name" value="Thiolase-like"/>
</dbReference>
<dbReference type="SUPFAM" id="SSF53901">
    <property type="entry name" value="Thiolase-like"/>
    <property type="match status" value="1"/>
</dbReference>
<evidence type="ECO:0000256" key="4">
    <source>
        <dbReference type="ARBA" id="ARBA00022450"/>
    </source>
</evidence>
<dbReference type="SMART" id="SM00825">
    <property type="entry name" value="PKS_KS"/>
    <property type="match status" value="1"/>
</dbReference>
<feature type="active site" description="Proton donor; for dehydratase activity" evidence="12">
    <location>
        <position position="1588"/>
    </location>
</feature>
<dbReference type="PROSITE" id="PS00606">
    <property type="entry name" value="KS3_1"/>
    <property type="match status" value="1"/>
</dbReference>
<dbReference type="InterPro" id="IPR014031">
    <property type="entry name" value="Ketoacyl_synth_C"/>
</dbReference>
<dbReference type="InterPro" id="IPR014043">
    <property type="entry name" value="Acyl_transferase_dom"/>
</dbReference>
<dbReference type="PANTHER" id="PTHR43775">
    <property type="entry name" value="FATTY ACID SYNTHASE"/>
    <property type="match status" value="1"/>
</dbReference>
<dbReference type="Gene3D" id="3.10.129.110">
    <property type="entry name" value="Polyketide synthase dehydratase"/>
    <property type="match status" value="1"/>
</dbReference>
<dbReference type="InterPro" id="IPR013968">
    <property type="entry name" value="PKS_KR"/>
</dbReference>
<organism evidence="17">
    <name type="scientific">Kitasatospora camelliae</name>
    <dbReference type="NCBI Taxonomy" id="3156397"/>
    <lineage>
        <taxon>Bacteria</taxon>
        <taxon>Bacillati</taxon>
        <taxon>Actinomycetota</taxon>
        <taxon>Actinomycetes</taxon>
        <taxon>Kitasatosporales</taxon>
        <taxon>Streptomycetaceae</taxon>
        <taxon>Kitasatospora</taxon>
    </lineage>
</organism>
<feature type="compositionally biased region" description="Low complexity" evidence="13">
    <location>
        <begin position="1863"/>
        <end position="1873"/>
    </location>
</feature>
<keyword evidence="5" id="KW-0597">Phosphoprotein</keyword>
<dbReference type="InterPro" id="IPR014030">
    <property type="entry name" value="Ketoacyl_synth_N"/>
</dbReference>
<evidence type="ECO:0000256" key="2">
    <source>
        <dbReference type="ARBA" id="ARBA00004792"/>
    </source>
</evidence>
<evidence type="ECO:0000256" key="13">
    <source>
        <dbReference type="SAM" id="MobiDB-lite"/>
    </source>
</evidence>
<dbReference type="SMART" id="SM00823">
    <property type="entry name" value="PKS_PP"/>
    <property type="match status" value="1"/>
</dbReference>
<dbReference type="EMBL" id="CP159872">
    <property type="protein sequence ID" value="XCM82051.1"/>
    <property type="molecule type" value="Genomic_DNA"/>
</dbReference>
<feature type="region of interest" description="Disordered" evidence="13">
    <location>
        <begin position="1854"/>
        <end position="1882"/>
    </location>
</feature>
<dbReference type="InterPro" id="IPR057326">
    <property type="entry name" value="KR_dom"/>
</dbReference>
<dbReference type="InterPro" id="IPR049900">
    <property type="entry name" value="PKS_mFAS_DH"/>
</dbReference>
<keyword evidence="9" id="KW-0045">Antibiotic biosynthesis</keyword>
<dbReference type="FunFam" id="1.10.1200.10:FF:000016">
    <property type="entry name" value="Non-ribosomal peptide synthase"/>
    <property type="match status" value="1"/>
</dbReference>
<dbReference type="SUPFAM" id="SSF55048">
    <property type="entry name" value="Probable ACP-binding domain of malonyl-CoA ACP transacylase"/>
    <property type="match status" value="1"/>
</dbReference>
<dbReference type="Pfam" id="PF21089">
    <property type="entry name" value="PKS_DH_N"/>
    <property type="match status" value="1"/>
</dbReference>
<dbReference type="PROSITE" id="PS00012">
    <property type="entry name" value="PHOSPHOPANTETHEINE"/>
    <property type="match status" value="1"/>
</dbReference>
<dbReference type="Gene3D" id="3.40.50.720">
    <property type="entry name" value="NAD(P)-binding Rossmann-like Domain"/>
    <property type="match status" value="1"/>
</dbReference>
<feature type="region of interest" description="Disordered" evidence="13">
    <location>
        <begin position="1683"/>
        <end position="1703"/>
    </location>
</feature>
<feature type="domain" description="Ketosynthase family 3 (KS3)" evidence="15">
    <location>
        <begin position="13"/>
        <end position="437"/>
    </location>
</feature>
<dbReference type="PANTHER" id="PTHR43775:SF51">
    <property type="entry name" value="INACTIVE PHENOLPHTHIOCEROL SYNTHESIS POLYKETIDE SYNTHASE TYPE I PKS1-RELATED"/>
    <property type="match status" value="1"/>
</dbReference>
<keyword evidence="7" id="KW-0276">Fatty acid metabolism</keyword>
<dbReference type="Pfam" id="PF00109">
    <property type="entry name" value="ketoacyl-synt"/>
    <property type="match status" value="1"/>
</dbReference>
<dbReference type="InterPro" id="IPR006162">
    <property type="entry name" value="Ppantetheine_attach_site"/>
</dbReference>
<dbReference type="GO" id="GO:0004315">
    <property type="term" value="F:3-oxoacyl-[acyl-carrier-protein] synthase activity"/>
    <property type="evidence" value="ECO:0007669"/>
    <property type="project" value="InterPro"/>
</dbReference>
<feature type="active site" description="Proton acceptor; for dehydratase activity" evidence="12">
    <location>
        <position position="1417"/>
    </location>
</feature>
<dbReference type="SUPFAM" id="SSF52151">
    <property type="entry name" value="FabD/lysophospholipase-like"/>
    <property type="match status" value="1"/>
</dbReference>
<keyword evidence="10" id="KW-0511">Multifunctional enzyme</keyword>
<dbReference type="SUPFAM" id="SSF51735">
    <property type="entry name" value="NAD(P)-binding Rossmann-fold domains"/>
    <property type="match status" value="2"/>
</dbReference>
<dbReference type="InterPro" id="IPR032821">
    <property type="entry name" value="PKS_assoc"/>
</dbReference>
<dbReference type="InterPro" id="IPR020841">
    <property type="entry name" value="PKS_Beta-ketoAc_synthase_dom"/>
</dbReference>
<evidence type="ECO:0000313" key="17">
    <source>
        <dbReference type="EMBL" id="XCM82051.1"/>
    </source>
</evidence>
<evidence type="ECO:0000256" key="3">
    <source>
        <dbReference type="ARBA" id="ARBA00006432"/>
    </source>
</evidence>
<keyword evidence="11" id="KW-0012">Acyltransferase</keyword>
<dbReference type="SUPFAM" id="SSF47336">
    <property type="entry name" value="ACP-like"/>
    <property type="match status" value="1"/>
</dbReference>
<dbReference type="Gene3D" id="3.40.366.10">
    <property type="entry name" value="Malonyl-Coenzyme A Acyl Carrier Protein, domain 2"/>
    <property type="match status" value="1"/>
</dbReference>
<evidence type="ECO:0000259" key="15">
    <source>
        <dbReference type="PROSITE" id="PS52004"/>
    </source>
</evidence>
<dbReference type="CDD" id="cd08953">
    <property type="entry name" value="KR_2_SDR_x"/>
    <property type="match status" value="1"/>
</dbReference>
<dbReference type="InterPro" id="IPR020807">
    <property type="entry name" value="PKS_DH"/>
</dbReference>
<dbReference type="SMART" id="SM00822">
    <property type="entry name" value="PKS_KR"/>
    <property type="match status" value="1"/>
</dbReference>
<comment type="cofactor">
    <cofactor evidence="1">
        <name>pantetheine 4'-phosphate</name>
        <dbReference type="ChEBI" id="CHEBI:47942"/>
    </cofactor>
</comment>
<evidence type="ECO:0000256" key="6">
    <source>
        <dbReference type="ARBA" id="ARBA00022679"/>
    </source>
</evidence>
<feature type="domain" description="Carrier" evidence="14">
    <location>
        <begin position="1780"/>
        <end position="1855"/>
    </location>
</feature>
<name>A0AAU8K085_9ACTN</name>
<dbReference type="Gene3D" id="3.30.70.3290">
    <property type="match status" value="1"/>
</dbReference>
<dbReference type="InterPro" id="IPR036291">
    <property type="entry name" value="NAD(P)-bd_dom_sf"/>
</dbReference>
<dbReference type="Gene3D" id="3.30.70.250">
    <property type="entry name" value="Malonyl-CoA ACP transacylase, ACP-binding"/>
    <property type="match status" value="1"/>
</dbReference>
<dbReference type="GO" id="GO:0044550">
    <property type="term" value="P:secondary metabolite biosynthetic process"/>
    <property type="evidence" value="ECO:0007669"/>
    <property type="project" value="UniProtKB-ARBA"/>
</dbReference>
<dbReference type="GO" id="GO:0017000">
    <property type="term" value="P:antibiotic biosynthetic process"/>
    <property type="evidence" value="ECO:0007669"/>
    <property type="project" value="UniProtKB-KW"/>
</dbReference>
<dbReference type="InterPro" id="IPR029058">
    <property type="entry name" value="AB_hydrolase_fold"/>
</dbReference>
<dbReference type="InterPro" id="IPR049551">
    <property type="entry name" value="PKS_DH_C"/>
</dbReference>
<evidence type="ECO:0000256" key="8">
    <source>
        <dbReference type="ARBA" id="ARBA00023098"/>
    </source>
</evidence>
<dbReference type="Pfam" id="PF14765">
    <property type="entry name" value="PS-DH"/>
    <property type="match status" value="1"/>
</dbReference>
<dbReference type="SMART" id="SM00826">
    <property type="entry name" value="PKS_DH"/>
    <property type="match status" value="1"/>
</dbReference>
<dbReference type="Gene3D" id="3.40.50.1820">
    <property type="entry name" value="alpha/beta hydrolase"/>
    <property type="match status" value="1"/>
</dbReference>
<dbReference type="InterPro" id="IPR018201">
    <property type="entry name" value="Ketoacyl_synth_AS"/>
</dbReference>
<dbReference type="PROSITE" id="PS50075">
    <property type="entry name" value="CARRIER"/>
    <property type="match status" value="1"/>
</dbReference>
<dbReference type="RefSeq" id="WP_354642977.1">
    <property type="nucleotide sequence ID" value="NZ_CP159872.1"/>
</dbReference>
<dbReference type="InterPro" id="IPR042104">
    <property type="entry name" value="PKS_dehydratase_sf"/>
</dbReference>
<accession>A0AAU8K085</accession>
<dbReference type="InterPro" id="IPR016036">
    <property type="entry name" value="Malonyl_transacylase_ACP-bd"/>
</dbReference>
<comment type="similarity">
    <text evidence="3">Belongs to the ATP-dependent AMP-binding enzyme family.</text>
</comment>
<dbReference type="Pfam" id="PF00698">
    <property type="entry name" value="Acyl_transf_1"/>
    <property type="match status" value="1"/>
</dbReference>
<protein>
    <submittedName>
        <fullName evidence="17">SDR family NAD(P)-dependent oxidoreductase</fullName>
    </submittedName>
</protein>
<dbReference type="InterPro" id="IPR020806">
    <property type="entry name" value="PKS_PP-bd"/>
</dbReference>
<evidence type="ECO:0000256" key="10">
    <source>
        <dbReference type="ARBA" id="ARBA00023268"/>
    </source>
</evidence>
<feature type="domain" description="PKS/mFAS DH" evidence="16">
    <location>
        <begin position="1386"/>
        <end position="1669"/>
    </location>
</feature>
<dbReference type="CDD" id="cd00833">
    <property type="entry name" value="PKS"/>
    <property type="match status" value="1"/>
</dbReference>
<feature type="region of interest" description="N-terminal hotdog fold" evidence="12">
    <location>
        <begin position="1386"/>
        <end position="1515"/>
    </location>
</feature>
<dbReference type="Pfam" id="PF02801">
    <property type="entry name" value="Ketoacyl-synt_C"/>
    <property type="match status" value="1"/>
</dbReference>
<dbReference type="PROSITE" id="PS52019">
    <property type="entry name" value="PKS_MFAS_DH"/>
    <property type="match status" value="1"/>
</dbReference>
<reference evidence="17" key="1">
    <citation type="submission" date="2024-06" db="EMBL/GenBank/DDBJ databases">
        <title>The genome sequences of Kitasatospora sp. strain HUAS MG31.</title>
        <authorList>
            <person name="Mo P."/>
        </authorList>
    </citation>
    <scope>NUCLEOTIDE SEQUENCE</scope>
    <source>
        <strain evidence="17">HUAS MG31</strain>
    </source>
</reference>
<dbReference type="Pfam" id="PF08659">
    <property type="entry name" value="KR"/>
    <property type="match status" value="1"/>
</dbReference>
<dbReference type="InterPro" id="IPR049552">
    <property type="entry name" value="PKS_DH_N"/>
</dbReference>
<dbReference type="GO" id="GO:0031177">
    <property type="term" value="F:phosphopantetheine binding"/>
    <property type="evidence" value="ECO:0007669"/>
    <property type="project" value="InterPro"/>
</dbReference>
<evidence type="ECO:0000259" key="16">
    <source>
        <dbReference type="PROSITE" id="PS52019"/>
    </source>
</evidence>
<evidence type="ECO:0000256" key="5">
    <source>
        <dbReference type="ARBA" id="ARBA00022553"/>
    </source>
</evidence>
<dbReference type="InterPro" id="IPR036736">
    <property type="entry name" value="ACP-like_sf"/>
</dbReference>
<evidence type="ECO:0000256" key="1">
    <source>
        <dbReference type="ARBA" id="ARBA00001957"/>
    </source>
</evidence>
<keyword evidence="8" id="KW-0443">Lipid metabolism</keyword>
<proteinExistence type="inferred from homology"/>
<dbReference type="InterPro" id="IPR049490">
    <property type="entry name" value="C883_1060-like_KR_N"/>
</dbReference>
<sequence length="1882" mass="199347">MTEHPVAEDGLSGLEIAVIGLACRFPGASGPEQFWENLRSGTESITFFSPEELAAAGVPEALRGDPDYVAAQGVLAGADLFDADFFGVSPKEADLMDPQQRVLLRCAWEALEDSGHDPRSVPGQVGVYAGSYYNSYVDHVDGRIDGEDPGEVFARNIANEKDFLATRIAYKLDLTGPAVTVQSACSTSLVAVHLACQALLSGACDTALAGGATVRAHQLQGYLFQPGGIFSADGHCRPFDATAQGTVAANGAGMVVLKRLEDALADGDPVRAVIKGSAVGNDGAQRIGFTAPGVAGQARVIRAALEAAEVDPATVGYVEAHGSGTPLGDPIEIEALTRVFRGVAPGSCAIGAVKGNIGHTHAAAGIAGLIKTVLALQHRQLPPSLHFEVPNPAIDFGAVPFRVNTRLTDWAAGDGPRRAGVSSFGMGGTNAHVVLEEAPAPRPRPTGRTARLLPVSARTATALETATDRLADRLDGEGAPDAAGTARTLQTGRRHFAHRRFVIAEDTAGAARALRERDPRTVRTGHTDGAPRPVALVFPGLGEQRVGMGRDLYAAEPVFRRELDRCAEGFRPHLGGVDLRELLYPADGSDTRGTGPDLRRMLRGGGEESRGELDRTLYAQPATFAVEYALARLWESWGVAPAALVGYSIGEYVAAHLAGVLSLEDALLLVAHRARLIEGLPAGAMLAVPLSEERVRALLDGTLSLAAVNGPALCVVAGTDEAVGALEARLRAEGVAARRLRTTHGFHSHLMDPVVEEFGALAARVTLHRPRVPYISNVTGDWADAELVTDPAYWVRHLRQPVRFADGVARLWEEPGRVLLEAGPGQSLTSLALQLRPGSAASGVAVASLPGGFDRQSEERFLLGAAGRLWVAGVELDWPAVSGGNEAVKAVLPPYPFEESRHWIDPAPRTPRRPVPSLARKADLADWFHAPVWEQLPPRPAQPASPALSWLLFLDEEGVGRALADRLAADGHRVSTVRAGEGWRELPDGSREIAPGEPADHRRLVERLSADGGLPDRVVHLWSVGPRRPLDESLDRGFHSLLWLNRAAAEVAPGAPLDLTVVSSDAFAVLGTEPVAPEKATVTGPCLVLPLEQPGTVCRAVDLSLPPGAGWSPADTELLLAELLDPAPRPLTALRGRRRWERGHRPVRVEAPEGGRTPLRERGVYLLTGGFGGVALALARHFAETVRARLVLVGRSPLPPKDDWEDLLAAAPAAGDATAERIRAVLELERAGAEVMWAAADVADAAAMDRVADEALARFGAVHGIVHAAGVPAAGLAQLRTAEAVARVLDPKVRGGLVVDGLARRLRPDFTVHCSSSLALTGGVGQVDYVAANAFLDALAQQAESTGGPRTVAVDWDGWQEVGMAFRTVGAGGRGVPVGRTGPVDHPLLDACLRDDESGAVYSVPLSVAGSWLIDEHRMAGNAVVPGTGHLELARAVHEHQTGDPRVVLSGVTFLSPVVVGEDQRRELRVVLEKRHRPARFAVVSREAGAAEGLAEEEGWQVHVTGEVGPVEEGTAGARRHDVAALIAAAGMRDLGAVAHTGPMGFGPRSRCLRRVHLGEKEALAELELPEEFAGDLERIALHPSLLDLGAGFHGMNLAEEFRIPLTYGRLTLLAPLPRRILSHHRFHEADRPGKETFTADFTLLDEDGLEVARIEDFVLKRVADLETRLEALRDGTSREVAAYRFPPATAPDGRPGPAGSLREHLEQGIRPEEGVEALLRLLAAGLGPQVAVVAKDLEAVFADIAAHRVGGERDAAAPDGDPAPAAAHPRPGILTAYAEPRDETELALGGLWSDLLGLDRVGVHDDFFELGGHSLLGLQLAARIRRRFGVDLPLNTLFESLTVAGMAAALRRRLDGPDGPDAAETAEGTTDGTQKRSTAHV</sequence>
<evidence type="ECO:0000256" key="7">
    <source>
        <dbReference type="ARBA" id="ARBA00022832"/>
    </source>
</evidence>
<evidence type="ECO:0000259" key="14">
    <source>
        <dbReference type="PROSITE" id="PS50075"/>
    </source>
</evidence>
<dbReference type="GO" id="GO:0006633">
    <property type="term" value="P:fatty acid biosynthetic process"/>
    <property type="evidence" value="ECO:0007669"/>
    <property type="project" value="InterPro"/>
</dbReference>
<dbReference type="InterPro" id="IPR009081">
    <property type="entry name" value="PP-bd_ACP"/>
</dbReference>
<dbReference type="Pfam" id="PF16197">
    <property type="entry name" value="KAsynt_C_assoc"/>
    <property type="match status" value="1"/>
</dbReference>
<dbReference type="Pfam" id="PF00550">
    <property type="entry name" value="PP-binding"/>
    <property type="match status" value="1"/>
</dbReference>
<dbReference type="GO" id="GO:0004312">
    <property type="term" value="F:fatty acid synthase activity"/>
    <property type="evidence" value="ECO:0007669"/>
    <property type="project" value="TreeGrafter"/>
</dbReference>
<gene>
    <name evidence="17" type="ORF">ABWK59_25695</name>
</gene>
<dbReference type="InterPro" id="IPR016035">
    <property type="entry name" value="Acyl_Trfase/lysoPLipase"/>
</dbReference>
<dbReference type="InterPro" id="IPR050091">
    <property type="entry name" value="PKS_NRPS_Biosynth_Enz"/>
</dbReference>
<keyword evidence="6" id="KW-0808">Transferase</keyword>
<dbReference type="SMART" id="SM00827">
    <property type="entry name" value="PKS_AT"/>
    <property type="match status" value="1"/>
</dbReference>
<dbReference type="Gene3D" id="3.40.47.10">
    <property type="match status" value="1"/>
</dbReference>
<evidence type="ECO:0000256" key="11">
    <source>
        <dbReference type="ARBA" id="ARBA00023315"/>
    </source>
</evidence>
<dbReference type="KEGG" id="kcm:ABWK59_25695"/>
<dbReference type="Pfam" id="PF21394">
    <property type="entry name" value="Beta-ketacyl_N"/>
    <property type="match status" value="1"/>
</dbReference>
<keyword evidence="4" id="KW-0596">Phosphopantetheine</keyword>
<dbReference type="FunFam" id="3.40.47.10:FF:000042">
    <property type="entry name" value="Polyketide synthase Pks13"/>
    <property type="match status" value="1"/>
</dbReference>
<dbReference type="PROSITE" id="PS52004">
    <property type="entry name" value="KS3_2"/>
    <property type="match status" value="1"/>
</dbReference>
<evidence type="ECO:0000256" key="12">
    <source>
        <dbReference type="PROSITE-ProRule" id="PRU01363"/>
    </source>
</evidence>
<feature type="region of interest" description="C-terminal hotdog fold" evidence="12">
    <location>
        <begin position="1525"/>
        <end position="1669"/>
    </location>
</feature>
<dbReference type="InterPro" id="IPR001227">
    <property type="entry name" value="Ac_transferase_dom_sf"/>
</dbReference>